<dbReference type="Proteomes" id="UP001227230">
    <property type="component" value="Chromosome 19"/>
</dbReference>
<name>A0ABY9E162_VITVI</name>
<proteinExistence type="predicted"/>
<keyword evidence="1" id="KW-0132">Cell division</keyword>
<keyword evidence="3" id="KW-0131">Cell cycle</keyword>
<dbReference type="EMBL" id="CP126666">
    <property type="protein sequence ID" value="WKA13302.1"/>
    <property type="molecule type" value="Genomic_DNA"/>
</dbReference>
<protein>
    <submittedName>
        <fullName evidence="5">Uncharacterized protein</fullName>
    </submittedName>
</protein>
<dbReference type="InterPro" id="IPR024990">
    <property type="entry name" value="Apc1"/>
</dbReference>
<reference evidence="5 6" key="1">
    <citation type="journal article" date="2023" name="Hortic Res">
        <title>The complete reference genome for grapevine (Vitis vinifera L.) genetics and breeding.</title>
        <authorList>
            <person name="Shi X."/>
            <person name="Cao S."/>
            <person name="Wang X."/>
            <person name="Huang S."/>
            <person name="Wang Y."/>
            <person name="Liu Z."/>
            <person name="Liu W."/>
            <person name="Leng X."/>
            <person name="Peng Y."/>
            <person name="Wang N."/>
            <person name="Wang Y."/>
            <person name="Ma Z."/>
            <person name="Xu X."/>
            <person name="Zhang F."/>
            <person name="Xue H."/>
            <person name="Zhong H."/>
            <person name="Wang Y."/>
            <person name="Zhang K."/>
            <person name="Velt A."/>
            <person name="Avia K."/>
            <person name="Holtgrawe D."/>
            <person name="Grimplet J."/>
            <person name="Matus J.T."/>
            <person name="Ware D."/>
            <person name="Wu X."/>
            <person name="Wang H."/>
            <person name="Liu C."/>
            <person name="Fang Y."/>
            <person name="Rustenholz C."/>
            <person name="Cheng Z."/>
            <person name="Xiao H."/>
            <person name="Zhou Y."/>
        </authorList>
    </citation>
    <scope>NUCLEOTIDE SEQUENCE [LARGE SCALE GENOMIC DNA]</scope>
    <source>
        <strain evidence="6">cv. Pinot noir / PN40024</strain>
        <tissue evidence="5">Leaf</tissue>
    </source>
</reference>
<evidence type="ECO:0000313" key="6">
    <source>
        <dbReference type="Proteomes" id="UP001227230"/>
    </source>
</evidence>
<dbReference type="PANTHER" id="PTHR12827">
    <property type="entry name" value="MEIOTIC CHECKPOINT REGULATOR TSG24 FAMILY MEMBER"/>
    <property type="match status" value="1"/>
</dbReference>
<evidence type="ECO:0000256" key="1">
    <source>
        <dbReference type="ARBA" id="ARBA00022618"/>
    </source>
</evidence>
<dbReference type="PANTHER" id="PTHR12827:SF3">
    <property type="entry name" value="ANAPHASE-PROMOTING COMPLEX SUBUNIT 1"/>
    <property type="match status" value="1"/>
</dbReference>
<sequence>MRATDDHSVIWAREIVSFQSLLSGAKPVGRKPSSGVYGNLATGASSSSEESTALAMVEEEFGLQQLDSLPADVSLPLRHALDKCRESPPTD</sequence>
<evidence type="ECO:0000313" key="5">
    <source>
        <dbReference type="EMBL" id="WKA13302.1"/>
    </source>
</evidence>
<feature type="region of interest" description="Disordered" evidence="4">
    <location>
        <begin position="25"/>
        <end position="53"/>
    </location>
</feature>
<evidence type="ECO:0000256" key="3">
    <source>
        <dbReference type="ARBA" id="ARBA00023306"/>
    </source>
</evidence>
<organism evidence="5 6">
    <name type="scientific">Vitis vinifera</name>
    <name type="common">Grape</name>
    <dbReference type="NCBI Taxonomy" id="29760"/>
    <lineage>
        <taxon>Eukaryota</taxon>
        <taxon>Viridiplantae</taxon>
        <taxon>Streptophyta</taxon>
        <taxon>Embryophyta</taxon>
        <taxon>Tracheophyta</taxon>
        <taxon>Spermatophyta</taxon>
        <taxon>Magnoliopsida</taxon>
        <taxon>eudicotyledons</taxon>
        <taxon>Gunneridae</taxon>
        <taxon>Pentapetalae</taxon>
        <taxon>rosids</taxon>
        <taxon>Vitales</taxon>
        <taxon>Vitaceae</taxon>
        <taxon>Viteae</taxon>
        <taxon>Vitis</taxon>
    </lineage>
</organism>
<evidence type="ECO:0000256" key="4">
    <source>
        <dbReference type="SAM" id="MobiDB-lite"/>
    </source>
</evidence>
<evidence type="ECO:0000256" key="2">
    <source>
        <dbReference type="ARBA" id="ARBA00022776"/>
    </source>
</evidence>
<gene>
    <name evidence="5" type="ORF">VitviT2T_030617</name>
</gene>
<accession>A0ABY9E162</accession>
<keyword evidence="6" id="KW-1185">Reference proteome</keyword>
<keyword evidence="2" id="KW-0498">Mitosis</keyword>